<dbReference type="EMBL" id="CP036526">
    <property type="protein sequence ID" value="QDT09817.1"/>
    <property type="molecule type" value="Genomic_DNA"/>
</dbReference>
<dbReference type="AlphaFoldDB" id="A0A517NRQ1"/>
<dbReference type="InterPro" id="IPR013517">
    <property type="entry name" value="FG-GAP"/>
</dbReference>
<sequence length="402" mass="44899">MRPFLLLCLTCTLAQAETWPRHTVDSAFQGADGVRLADFNHDRFPDIVTGWEESGVIRLYLNPGHELASSPWPAVTVGVGKSPEDAVAFDFNNDGQLEIISCHEGKTRQVLVHYCTPGFAIDQLLEKDAWQTKRVASLDGQMWMYAIPILLRDHRRAVVLGSKGAGASITLLLPPPADPAQQSIAAFPVSDIRLTKVQRNDASLADWSAVKLRSAGWIMSLEIIDMDLDGDHDVVVSDRKGKQRGVFWLEQPNNSPSDPWTEHSIGGNEHETMFIDAADNQILATTRNRRWVKFSQNSQSWIKNEFPNPPNVPFGKSIRKLGKDVFLMTANTVADRIQSPRPGIWIKSADQPWTAIDHTPHAKFDRMELVDLDGDGDLDVLTCEERRNLGVIWYENPGMGTD</sequence>
<reference evidence="2 3" key="1">
    <citation type="submission" date="2019-02" db="EMBL/GenBank/DDBJ databases">
        <title>Deep-cultivation of Planctomycetes and their phenomic and genomic characterization uncovers novel biology.</title>
        <authorList>
            <person name="Wiegand S."/>
            <person name="Jogler M."/>
            <person name="Boedeker C."/>
            <person name="Pinto D."/>
            <person name="Vollmers J."/>
            <person name="Rivas-Marin E."/>
            <person name="Kohn T."/>
            <person name="Peeters S.H."/>
            <person name="Heuer A."/>
            <person name="Rast P."/>
            <person name="Oberbeckmann S."/>
            <person name="Bunk B."/>
            <person name="Jeske O."/>
            <person name="Meyerdierks A."/>
            <person name="Storesund J.E."/>
            <person name="Kallscheuer N."/>
            <person name="Luecker S."/>
            <person name="Lage O.M."/>
            <person name="Pohl T."/>
            <person name="Merkel B.J."/>
            <person name="Hornburger P."/>
            <person name="Mueller R.-W."/>
            <person name="Bruemmer F."/>
            <person name="Labrenz M."/>
            <person name="Spormann A.M."/>
            <person name="Op den Camp H."/>
            <person name="Overmann J."/>
            <person name="Amann R."/>
            <person name="Jetten M.S.M."/>
            <person name="Mascher T."/>
            <person name="Medema M.H."/>
            <person name="Devos D.P."/>
            <person name="Kaster A.-K."/>
            <person name="Ovreas L."/>
            <person name="Rohde M."/>
            <person name="Galperin M.Y."/>
            <person name="Jogler C."/>
        </authorList>
    </citation>
    <scope>NUCLEOTIDE SEQUENCE [LARGE SCALE GENOMIC DNA]</scope>
    <source>
        <strain evidence="2 3">K23_9</strain>
    </source>
</reference>
<evidence type="ECO:0000256" key="1">
    <source>
        <dbReference type="ARBA" id="ARBA00022729"/>
    </source>
</evidence>
<proteinExistence type="predicted"/>
<evidence type="ECO:0000313" key="3">
    <source>
        <dbReference type="Proteomes" id="UP000319817"/>
    </source>
</evidence>
<dbReference type="InterPro" id="IPR028994">
    <property type="entry name" value="Integrin_alpha_N"/>
</dbReference>
<keyword evidence="3" id="KW-1185">Reference proteome</keyword>
<dbReference type="Pfam" id="PF13517">
    <property type="entry name" value="FG-GAP_3"/>
    <property type="match status" value="1"/>
</dbReference>
<gene>
    <name evidence="2" type="ORF">K239x_17680</name>
</gene>
<dbReference type="Proteomes" id="UP000319817">
    <property type="component" value="Chromosome"/>
</dbReference>
<protein>
    <submittedName>
        <fullName evidence="2">FG-GAP repeat protein</fullName>
    </submittedName>
</protein>
<accession>A0A517NRQ1</accession>
<evidence type="ECO:0000313" key="2">
    <source>
        <dbReference type="EMBL" id="QDT09817.1"/>
    </source>
</evidence>
<name>A0A517NRQ1_9BACT</name>
<dbReference type="PANTHER" id="PTHR44103">
    <property type="entry name" value="PROPROTEIN CONVERTASE P"/>
    <property type="match status" value="1"/>
</dbReference>
<dbReference type="RefSeq" id="WP_145417396.1">
    <property type="nucleotide sequence ID" value="NZ_CP036526.1"/>
</dbReference>
<keyword evidence="1" id="KW-0732">Signal</keyword>
<dbReference type="SUPFAM" id="SSF69318">
    <property type="entry name" value="Integrin alpha N-terminal domain"/>
    <property type="match status" value="1"/>
</dbReference>
<dbReference type="PANTHER" id="PTHR44103:SF1">
    <property type="entry name" value="PROPROTEIN CONVERTASE P"/>
    <property type="match status" value="1"/>
</dbReference>
<organism evidence="2 3">
    <name type="scientific">Stieleria marina</name>
    <dbReference type="NCBI Taxonomy" id="1930275"/>
    <lineage>
        <taxon>Bacteria</taxon>
        <taxon>Pseudomonadati</taxon>
        <taxon>Planctomycetota</taxon>
        <taxon>Planctomycetia</taxon>
        <taxon>Pirellulales</taxon>
        <taxon>Pirellulaceae</taxon>
        <taxon>Stieleria</taxon>
    </lineage>
</organism>
<dbReference type="OrthoDB" id="243895at2"/>